<dbReference type="Gene3D" id="2.60.130.10">
    <property type="entry name" value="Aromatic compound dioxygenase"/>
    <property type="match status" value="1"/>
</dbReference>
<dbReference type="Proteomes" id="UP001596072">
    <property type="component" value="Unassembled WGS sequence"/>
</dbReference>
<accession>A0ABW0ZLQ0</accession>
<dbReference type="InterPro" id="IPR050770">
    <property type="entry name" value="Intradiol_RC_Dioxygenase"/>
</dbReference>
<keyword evidence="6" id="KW-1185">Reference proteome</keyword>
<dbReference type="EMBL" id="JBHSNS010000004">
    <property type="protein sequence ID" value="MFC5729390.1"/>
    <property type="molecule type" value="Genomic_DNA"/>
</dbReference>
<name>A0ABW0ZLQ0_9ACTN</name>
<keyword evidence="2" id="KW-0223">Dioxygenase</keyword>
<dbReference type="InterPro" id="IPR015889">
    <property type="entry name" value="Intradiol_dOase_core"/>
</dbReference>
<feature type="domain" description="Intradiol ring-cleavage dioxygenases" evidence="4">
    <location>
        <begin position="21"/>
        <end position="171"/>
    </location>
</feature>
<reference evidence="6" key="1">
    <citation type="journal article" date="2019" name="Int. J. Syst. Evol. Microbiol.">
        <title>The Global Catalogue of Microorganisms (GCM) 10K type strain sequencing project: providing services to taxonomists for standard genome sequencing and annotation.</title>
        <authorList>
            <consortium name="The Broad Institute Genomics Platform"/>
            <consortium name="The Broad Institute Genome Sequencing Center for Infectious Disease"/>
            <person name="Wu L."/>
            <person name="Ma J."/>
        </authorList>
    </citation>
    <scope>NUCLEOTIDE SEQUENCE [LARGE SCALE GENOMIC DNA]</scope>
    <source>
        <strain evidence="6">YIM 94188</strain>
    </source>
</reference>
<comment type="similarity">
    <text evidence="1">Belongs to the intradiol ring-cleavage dioxygenase family.</text>
</comment>
<dbReference type="EC" id="1.13.11.3" evidence="5"/>
<comment type="caution">
    <text evidence="5">The sequence shown here is derived from an EMBL/GenBank/DDBJ whole genome shotgun (WGS) entry which is preliminary data.</text>
</comment>
<dbReference type="NCBIfam" id="TIGR02423">
    <property type="entry name" value="protocat_alph"/>
    <property type="match status" value="1"/>
</dbReference>
<organism evidence="5 6">
    <name type="scientific">Nocardioides vastitatis</name>
    <dbReference type="NCBI Taxonomy" id="2568655"/>
    <lineage>
        <taxon>Bacteria</taxon>
        <taxon>Bacillati</taxon>
        <taxon>Actinomycetota</taxon>
        <taxon>Actinomycetes</taxon>
        <taxon>Propionibacteriales</taxon>
        <taxon>Nocardioidaceae</taxon>
        <taxon>Nocardioides</taxon>
    </lineage>
</organism>
<evidence type="ECO:0000313" key="6">
    <source>
        <dbReference type="Proteomes" id="UP001596072"/>
    </source>
</evidence>
<proteinExistence type="inferred from homology"/>
<dbReference type="PANTHER" id="PTHR33711:SF9">
    <property type="entry name" value="PROTOCATECHUATE 3,4-DIOXYGENASE ALPHA CHAIN"/>
    <property type="match status" value="1"/>
</dbReference>
<dbReference type="RefSeq" id="WP_136432951.1">
    <property type="nucleotide sequence ID" value="NZ_JBHSNS010000004.1"/>
</dbReference>
<dbReference type="InterPro" id="IPR012786">
    <property type="entry name" value="Protocat_dOase_a"/>
</dbReference>
<dbReference type="InterPro" id="IPR000627">
    <property type="entry name" value="Intradiol_dOase_C"/>
</dbReference>
<dbReference type="Pfam" id="PF00775">
    <property type="entry name" value="Dioxygenase_C"/>
    <property type="match status" value="1"/>
</dbReference>
<evidence type="ECO:0000259" key="4">
    <source>
        <dbReference type="Pfam" id="PF00775"/>
    </source>
</evidence>
<dbReference type="GO" id="GO:0018578">
    <property type="term" value="F:protocatechuate 3,4-dioxygenase activity"/>
    <property type="evidence" value="ECO:0007669"/>
    <property type="project" value="UniProtKB-EC"/>
</dbReference>
<protein>
    <submittedName>
        <fullName evidence="5">Protocatechuate 3,4-dioxygenase subunit alpha</fullName>
        <ecNumber evidence="5">1.13.11.3</ecNumber>
    </submittedName>
</protein>
<gene>
    <name evidence="5" type="primary">pcaG</name>
    <name evidence="5" type="ORF">ACFPQB_10715</name>
</gene>
<evidence type="ECO:0000256" key="3">
    <source>
        <dbReference type="ARBA" id="ARBA00023002"/>
    </source>
</evidence>
<evidence type="ECO:0000313" key="5">
    <source>
        <dbReference type="EMBL" id="MFC5729390.1"/>
    </source>
</evidence>
<keyword evidence="3 5" id="KW-0560">Oxidoreductase</keyword>
<sequence length="183" mass="19675">MSSLPPTPGQTVGPFFHYALPYDGDNELVPPGSPGSVRLSGLVLDGSGDPVPDALIEIWQPDPAGGVVRAAGSLHRDGHTFTGFGRAATDRAGRYTFSTLRPGSVAPGRAPYFAMAVFARGLLHRLMTRCYLPGPEVADDPFLASLETSRRATLTAREDELGYVFDVRLQGEDETVFLEGRRD</sequence>
<evidence type="ECO:0000256" key="2">
    <source>
        <dbReference type="ARBA" id="ARBA00022964"/>
    </source>
</evidence>
<evidence type="ECO:0000256" key="1">
    <source>
        <dbReference type="ARBA" id="ARBA00007825"/>
    </source>
</evidence>
<dbReference type="SUPFAM" id="SSF49482">
    <property type="entry name" value="Aromatic compound dioxygenase"/>
    <property type="match status" value="1"/>
</dbReference>
<dbReference type="PANTHER" id="PTHR33711">
    <property type="entry name" value="DIOXYGENASE, PUTATIVE (AFU_ORTHOLOGUE AFUA_2G02910)-RELATED"/>
    <property type="match status" value="1"/>
</dbReference>